<evidence type="ECO:0000313" key="2">
    <source>
        <dbReference type="EMBL" id="KAE9065977.1"/>
    </source>
</evidence>
<feature type="signal peptide" evidence="1">
    <location>
        <begin position="1"/>
        <end position="22"/>
    </location>
</feature>
<evidence type="ECO:0000313" key="3">
    <source>
        <dbReference type="Proteomes" id="UP000488956"/>
    </source>
</evidence>
<accession>A0A6G0JSD7</accession>
<dbReference type="AlphaFoldDB" id="A0A6G0JSD7"/>
<keyword evidence="1" id="KW-0732">Signal</keyword>
<protein>
    <submittedName>
        <fullName evidence="2">Uncharacterized protein</fullName>
    </submittedName>
</protein>
<proteinExistence type="predicted"/>
<sequence length="89" mass="9998">MSSFVYEMFALTLLVQFICIEGDSMLTSVEATNEFCQFGSPICAYDIHVSIKCSSACGTLVRRLGFDVPKRYTSTTENTYPPIVNHWLT</sequence>
<feature type="chain" id="PRO_5026266287" evidence="1">
    <location>
        <begin position="23"/>
        <end position="89"/>
    </location>
</feature>
<comment type="caution">
    <text evidence="2">The sequence shown here is derived from an EMBL/GenBank/DDBJ whole genome shotgun (WGS) entry which is preliminary data.</text>
</comment>
<gene>
    <name evidence="2" type="ORF">PF010_g27990</name>
</gene>
<evidence type="ECO:0000256" key="1">
    <source>
        <dbReference type="SAM" id="SignalP"/>
    </source>
</evidence>
<dbReference type="EMBL" id="QXFX01003987">
    <property type="protein sequence ID" value="KAE9065977.1"/>
    <property type="molecule type" value="Genomic_DNA"/>
</dbReference>
<reference evidence="2 3" key="1">
    <citation type="submission" date="2018-09" db="EMBL/GenBank/DDBJ databases">
        <title>Genomic investigation of the strawberry pathogen Phytophthora fragariae indicates pathogenicity is determined by transcriptional variation in three key races.</title>
        <authorList>
            <person name="Adams T.M."/>
            <person name="Armitage A.D."/>
            <person name="Sobczyk M.K."/>
            <person name="Bates H.J."/>
            <person name="Dunwell J.M."/>
            <person name="Nellist C.F."/>
            <person name="Harrison R.J."/>
        </authorList>
    </citation>
    <scope>NUCLEOTIDE SEQUENCE [LARGE SCALE GENOMIC DNA]</scope>
    <source>
        <strain evidence="2 3">ONT-3</strain>
    </source>
</reference>
<name>A0A6G0JSD7_9STRA</name>
<organism evidence="2 3">
    <name type="scientific">Phytophthora fragariae</name>
    <dbReference type="NCBI Taxonomy" id="53985"/>
    <lineage>
        <taxon>Eukaryota</taxon>
        <taxon>Sar</taxon>
        <taxon>Stramenopiles</taxon>
        <taxon>Oomycota</taxon>
        <taxon>Peronosporomycetes</taxon>
        <taxon>Peronosporales</taxon>
        <taxon>Peronosporaceae</taxon>
        <taxon>Phytophthora</taxon>
    </lineage>
</organism>
<dbReference type="Proteomes" id="UP000488956">
    <property type="component" value="Unassembled WGS sequence"/>
</dbReference>